<dbReference type="EMBL" id="QKZV01000001">
    <property type="protein sequence ID" value="PZX65830.1"/>
    <property type="molecule type" value="Genomic_DNA"/>
</dbReference>
<proteinExistence type="predicted"/>
<dbReference type="AlphaFoldDB" id="A0A2W7S4R8"/>
<organism evidence="2 3">
    <name type="scientific">Hydrotalea sandarakina</name>
    <dbReference type="NCBI Taxonomy" id="1004304"/>
    <lineage>
        <taxon>Bacteria</taxon>
        <taxon>Pseudomonadati</taxon>
        <taxon>Bacteroidota</taxon>
        <taxon>Chitinophagia</taxon>
        <taxon>Chitinophagales</taxon>
        <taxon>Chitinophagaceae</taxon>
        <taxon>Hydrotalea</taxon>
    </lineage>
</organism>
<evidence type="ECO:0000259" key="1">
    <source>
        <dbReference type="PROSITE" id="PS50280"/>
    </source>
</evidence>
<accession>A0A2W7S4R8</accession>
<comment type="caution">
    <text evidence="2">The sequence shown here is derived from an EMBL/GenBank/DDBJ whole genome shotgun (WGS) entry which is preliminary data.</text>
</comment>
<dbReference type="SMART" id="SM00317">
    <property type="entry name" value="SET"/>
    <property type="match status" value="1"/>
</dbReference>
<dbReference type="Gene3D" id="2.170.270.10">
    <property type="entry name" value="SET domain"/>
    <property type="match status" value="1"/>
</dbReference>
<dbReference type="InterPro" id="IPR001214">
    <property type="entry name" value="SET_dom"/>
</dbReference>
<dbReference type="OrthoDB" id="279507at2"/>
<dbReference type="RefSeq" id="WP_111293283.1">
    <property type="nucleotide sequence ID" value="NZ_QKZV01000001.1"/>
</dbReference>
<sequence length="127" mass="14193">MILPCLTIAPSPKGGRGVFTTINLKAGTVIEISPVLVLSKNERAIVEQTLLYNYIFEWGKTGKKAAIGLGYLSMYNHDYNANADYTMDFEHAIMTITTVKKIKKGEEIFINYNANPSDNTPIWFDAK</sequence>
<evidence type="ECO:0000313" key="3">
    <source>
        <dbReference type="Proteomes" id="UP000249720"/>
    </source>
</evidence>
<dbReference type="Proteomes" id="UP000249720">
    <property type="component" value="Unassembled WGS sequence"/>
</dbReference>
<name>A0A2W7S4R8_9BACT</name>
<keyword evidence="3" id="KW-1185">Reference proteome</keyword>
<evidence type="ECO:0000313" key="2">
    <source>
        <dbReference type="EMBL" id="PZX65830.1"/>
    </source>
</evidence>
<dbReference type="Pfam" id="PF00856">
    <property type="entry name" value="SET"/>
    <property type="match status" value="1"/>
</dbReference>
<dbReference type="PROSITE" id="PS50280">
    <property type="entry name" value="SET"/>
    <property type="match status" value="1"/>
</dbReference>
<gene>
    <name evidence="2" type="ORF">LX80_00323</name>
</gene>
<dbReference type="InterPro" id="IPR009207">
    <property type="entry name" value="SET7_MeTrfase"/>
</dbReference>
<dbReference type="InterPro" id="IPR046341">
    <property type="entry name" value="SET_dom_sf"/>
</dbReference>
<protein>
    <recommendedName>
        <fullName evidence="1">SET domain-containing protein</fullName>
    </recommendedName>
</protein>
<reference evidence="2 3" key="1">
    <citation type="submission" date="2018-06" db="EMBL/GenBank/DDBJ databases">
        <title>Genomic Encyclopedia of Archaeal and Bacterial Type Strains, Phase II (KMG-II): from individual species to whole genera.</title>
        <authorList>
            <person name="Goeker M."/>
        </authorList>
    </citation>
    <scope>NUCLEOTIDE SEQUENCE [LARGE SCALE GENOMIC DNA]</scope>
    <source>
        <strain evidence="2 3">DSM 23241</strain>
    </source>
</reference>
<dbReference type="PIRSF" id="PIRSF022536">
    <property type="entry name" value="A612L_SET"/>
    <property type="match status" value="1"/>
</dbReference>
<dbReference type="SUPFAM" id="SSF82199">
    <property type="entry name" value="SET domain"/>
    <property type="match status" value="1"/>
</dbReference>
<feature type="domain" description="SET" evidence="1">
    <location>
        <begin position="4"/>
        <end position="113"/>
    </location>
</feature>
<dbReference type="CDD" id="cd10540">
    <property type="entry name" value="SET_SpSet7-like"/>
    <property type="match status" value="1"/>
</dbReference>
<dbReference type="GO" id="GO:0062122">
    <property type="term" value="F:histone H3K37 methyltransferase activity"/>
    <property type="evidence" value="ECO:0007669"/>
    <property type="project" value="InterPro"/>
</dbReference>